<name>A0A4Y7JDK5_PAPSO</name>
<gene>
    <name evidence="1" type="ORF">C5167_006537</name>
</gene>
<keyword evidence="2" id="KW-1185">Reference proteome</keyword>
<reference evidence="1 2" key="1">
    <citation type="journal article" date="2018" name="Science">
        <title>The opium poppy genome and morphinan production.</title>
        <authorList>
            <person name="Guo L."/>
            <person name="Winzer T."/>
            <person name="Yang X."/>
            <person name="Li Y."/>
            <person name="Ning Z."/>
            <person name="He Z."/>
            <person name="Teodor R."/>
            <person name="Lu Y."/>
            <person name="Bowser T.A."/>
            <person name="Graham I.A."/>
            <person name="Ye K."/>
        </authorList>
    </citation>
    <scope>NUCLEOTIDE SEQUENCE [LARGE SCALE GENOMIC DNA]</scope>
    <source>
        <strain evidence="2">cv. HN1</strain>
        <tissue evidence="1">Leaves</tissue>
    </source>
</reference>
<evidence type="ECO:0000313" key="2">
    <source>
        <dbReference type="Proteomes" id="UP000316621"/>
    </source>
</evidence>
<evidence type="ECO:0000313" key="1">
    <source>
        <dbReference type="EMBL" id="RZC59234.1"/>
    </source>
</evidence>
<sequence>MDSYTEESLYRVSDFLGSNFQLEFILAVDSTGSDEDSYSIDEVIKQNMTNIGASSVSLKILLNRLDSYSIDWVIKQNMTLSTFRIPVNILESVRSIGKMDMTV</sequence>
<dbReference type="Gramene" id="RZC59234">
    <property type="protein sequence ID" value="RZC59234"/>
    <property type="gene ID" value="C5167_006537"/>
</dbReference>
<dbReference type="AlphaFoldDB" id="A0A4Y7JDK5"/>
<protein>
    <submittedName>
        <fullName evidence="1">Uncharacterized protein</fullName>
    </submittedName>
</protein>
<accession>A0A4Y7JDK5</accession>
<dbReference type="EMBL" id="CM010718">
    <property type="protein sequence ID" value="RZC59234.1"/>
    <property type="molecule type" value="Genomic_DNA"/>
</dbReference>
<proteinExistence type="predicted"/>
<dbReference type="Proteomes" id="UP000316621">
    <property type="component" value="Chromosome 4"/>
</dbReference>
<organism evidence="1 2">
    <name type="scientific">Papaver somniferum</name>
    <name type="common">Opium poppy</name>
    <dbReference type="NCBI Taxonomy" id="3469"/>
    <lineage>
        <taxon>Eukaryota</taxon>
        <taxon>Viridiplantae</taxon>
        <taxon>Streptophyta</taxon>
        <taxon>Embryophyta</taxon>
        <taxon>Tracheophyta</taxon>
        <taxon>Spermatophyta</taxon>
        <taxon>Magnoliopsida</taxon>
        <taxon>Ranunculales</taxon>
        <taxon>Papaveraceae</taxon>
        <taxon>Papaveroideae</taxon>
        <taxon>Papaver</taxon>
    </lineage>
</organism>